<evidence type="ECO:0000313" key="3">
    <source>
        <dbReference type="Proteomes" id="UP000230002"/>
    </source>
</evidence>
<protein>
    <recommendedName>
        <fullName evidence="1">AB hydrolase-1 domain-containing protein</fullName>
    </recommendedName>
</protein>
<evidence type="ECO:0000313" key="2">
    <source>
        <dbReference type="EMBL" id="PIL24605.1"/>
    </source>
</evidence>
<dbReference type="AlphaFoldDB" id="A0A2G8RSW3"/>
<dbReference type="Gene3D" id="3.40.50.1820">
    <property type="entry name" value="alpha/beta hydrolase"/>
    <property type="match status" value="1"/>
</dbReference>
<reference evidence="2 3" key="1">
    <citation type="journal article" date="2015" name="Sci. Rep.">
        <title>Chromosome-level genome map provides insights into diverse defense mechanisms in the medicinal fungus Ganoderma sinense.</title>
        <authorList>
            <person name="Zhu Y."/>
            <person name="Xu J."/>
            <person name="Sun C."/>
            <person name="Zhou S."/>
            <person name="Xu H."/>
            <person name="Nelson D.R."/>
            <person name="Qian J."/>
            <person name="Song J."/>
            <person name="Luo H."/>
            <person name="Xiang L."/>
            <person name="Li Y."/>
            <person name="Xu Z."/>
            <person name="Ji A."/>
            <person name="Wang L."/>
            <person name="Lu S."/>
            <person name="Hayward A."/>
            <person name="Sun W."/>
            <person name="Li X."/>
            <person name="Schwartz D.C."/>
            <person name="Wang Y."/>
            <person name="Chen S."/>
        </authorList>
    </citation>
    <scope>NUCLEOTIDE SEQUENCE [LARGE SCALE GENOMIC DNA]</scope>
    <source>
        <strain evidence="2 3">ZZ0214-1</strain>
    </source>
</reference>
<sequence length="350" mass="38166">MPDIEATGFTLPGLVADGGLDIVATRYRQAQASDIGIAGSGARLALVCVHAVSYYKESWLPTIECLFELQSKAPNSRFTIAEAWSIDSPNHGHAAIVNEDRILDRPQGITAHEWARAVQVLLKSGLIQGGSSIVGLGHSAGGCVIPLTTIGYPIDKLPFSSIILVEPGIMTPHMIERATAMGIPYNSILSMAKTRKDTWPSREAARAWMATRLPWKLWTPRSLDLFVEHGLRDLPTKTYPDSKTGVTLCCTRAQETVGYVYNQDAVDTLERLKEICPVMPVHCVFGDRTDLIPDFAKAETVDERAGRRMASVTTIAGSGHLIIMEDPHSVALAVWGILHGSRCGEQRSRL</sequence>
<dbReference type="Pfam" id="PF12697">
    <property type="entry name" value="Abhydrolase_6"/>
    <property type="match status" value="1"/>
</dbReference>
<dbReference type="InterPro" id="IPR000073">
    <property type="entry name" value="AB_hydrolase_1"/>
</dbReference>
<name>A0A2G8RSW3_9APHY</name>
<comment type="caution">
    <text evidence="2">The sequence shown here is derived from an EMBL/GenBank/DDBJ whole genome shotgun (WGS) entry which is preliminary data.</text>
</comment>
<keyword evidence="3" id="KW-1185">Reference proteome</keyword>
<gene>
    <name evidence="2" type="ORF">GSI_12489</name>
</gene>
<dbReference type="Proteomes" id="UP000230002">
    <property type="component" value="Unassembled WGS sequence"/>
</dbReference>
<dbReference type="SUPFAM" id="SSF53474">
    <property type="entry name" value="alpha/beta-Hydrolases"/>
    <property type="match status" value="1"/>
</dbReference>
<dbReference type="EMBL" id="AYKW01000056">
    <property type="protein sequence ID" value="PIL24605.1"/>
    <property type="molecule type" value="Genomic_DNA"/>
</dbReference>
<dbReference type="OrthoDB" id="94039at2759"/>
<proteinExistence type="predicted"/>
<feature type="domain" description="AB hydrolase-1" evidence="1">
    <location>
        <begin position="46"/>
        <end position="331"/>
    </location>
</feature>
<dbReference type="InterPro" id="IPR029058">
    <property type="entry name" value="AB_hydrolase_fold"/>
</dbReference>
<organism evidence="2 3">
    <name type="scientific">Ganoderma sinense ZZ0214-1</name>
    <dbReference type="NCBI Taxonomy" id="1077348"/>
    <lineage>
        <taxon>Eukaryota</taxon>
        <taxon>Fungi</taxon>
        <taxon>Dikarya</taxon>
        <taxon>Basidiomycota</taxon>
        <taxon>Agaricomycotina</taxon>
        <taxon>Agaricomycetes</taxon>
        <taxon>Polyporales</taxon>
        <taxon>Polyporaceae</taxon>
        <taxon>Ganoderma</taxon>
    </lineage>
</organism>
<accession>A0A2G8RSW3</accession>
<evidence type="ECO:0000259" key="1">
    <source>
        <dbReference type="Pfam" id="PF12697"/>
    </source>
</evidence>